<dbReference type="EMBL" id="PDCK01000042">
    <property type="protein sequence ID" value="PRQ37942.1"/>
    <property type="molecule type" value="Genomic_DNA"/>
</dbReference>
<sequence>MSSTLRWSLIIHASIVDGELTTGSFVSSPASSAIPGDSDHLLSYLCRHYTCRGEIVKLAASFASKLTSSSSASFDSKSVKLSSIQVVLEGIIRTMC</sequence>
<keyword evidence="2" id="KW-1185">Reference proteome</keyword>
<dbReference type="Gramene" id="PRQ37942">
    <property type="protein sequence ID" value="PRQ37942"/>
    <property type="gene ID" value="RchiOBHm_Chr4g0408251"/>
</dbReference>
<name>A0A2P6QUT4_ROSCH</name>
<dbReference type="Proteomes" id="UP000238479">
    <property type="component" value="Chromosome 4"/>
</dbReference>
<evidence type="ECO:0000313" key="2">
    <source>
        <dbReference type="Proteomes" id="UP000238479"/>
    </source>
</evidence>
<organism evidence="1 2">
    <name type="scientific">Rosa chinensis</name>
    <name type="common">China rose</name>
    <dbReference type="NCBI Taxonomy" id="74649"/>
    <lineage>
        <taxon>Eukaryota</taxon>
        <taxon>Viridiplantae</taxon>
        <taxon>Streptophyta</taxon>
        <taxon>Embryophyta</taxon>
        <taxon>Tracheophyta</taxon>
        <taxon>Spermatophyta</taxon>
        <taxon>Magnoliopsida</taxon>
        <taxon>eudicotyledons</taxon>
        <taxon>Gunneridae</taxon>
        <taxon>Pentapetalae</taxon>
        <taxon>rosids</taxon>
        <taxon>fabids</taxon>
        <taxon>Rosales</taxon>
        <taxon>Rosaceae</taxon>
        <taxon>Rosoideae</taxon>
        <taxon>Rosoideae incertae sedis</taxon>
        <taxon>Rosa</taxon>
    </lineage>
</organism>
<evidence type="ECO:0000313" key="1">
    <source>
        <dbReference type="EMBL" id="PRQ37942.1"/>
    </source>
</evidence>
<dbReference type="AlphaFoldDB" id="A0A2P6QUT4"/>
<comment type="caution">
    <text evidence="1">The sequence shown here is derived from an EMBL/GenBank/DDBJ whole genome shotgun (WGS) entry which is preliminary data.</text>
</comment>
<protein>
    <submittedName>
        <fullName evidence="1">Uncharacterized protein</fullName>
    </submittedName>
</protein>
<accession>A0A2P6QUT4</accession>
<proteinExistence type="predicted"/>
<gene>
    <name evidence="1" type="ORF">RchiOBHm_Chr4g0408251</name>
</gene>
<reference evidence="1 2" key="1">
    <citation type="journal article" date="2018" name="Nat. Genet.">
        <title>The Rosa genome provides new insights in the design of modern roses.</title>
        <authorList>
            <person name="Bendahmane M."/>
        </authorList>
    </citation>
    <scope>NUCLEOTIDE SEQUENCE [LARGE SCALE GENOMIC DNA]</scope>
    <source>
        <strain evidence="2">cv. Old Blush</strain>
    </source>
</reference>